<proteinExistence type="predicted"/>
<keyword evidence="3" id="KW-1185">Reference proteome</keyword>
<feature type="compositionally biased region" description="Basic and acidic residues" evidence="1">
    <location>
        <begin position="115"/>
        <end position="126"/>
    </location>
</feature>
<accession>A0AAD6NGQ4</accession>
<gene>
    <name evidence="2" type="ORF">Dda_9261</name>
</gene>
<dbReference type="EMBL" id="JAQGDS010000016">
    <property type="protein sequence ID" value="KAJ6255968.1"/>
    <property type="molecule type" value="Genomic_DNA"/>
</dbReference>
<organism evidence="2 3">
    <name type="scientific">Drechslerella dactyloides</name>
    <name type="common">Nematode-trapping fungus</name>
    <name type="synonym">Arthrobotrys dactyloides</name>
    <dbReference type="NCBI Taxonomy" id="74499"/>
    <lineage>
        <taxon>Eukaryota</taxon>
        <taxon>Fungi</taxon>
        <taxon>Dikarya</taxon>
        <taxon>Ascomycota</taxon>
        <taxon>Pezizomycotina</taxon>
        <taxon>Orbiliomycetes</taxon>
        <taxon>Orbiliales</taxon>
        <taxon>Orbiliaceae</taxon>
        <taxon>Drechslerella</taxon>
    </lineage>
</organism>
<protein>
    <submittedName>
        <fullName evidence="2">Uncharacterized protein</fullName>
    </submittedName>
</protein>
<evidence type="ECO:0000313" key="2">
    <source>
        <dbReference type="EMBL" id="KAJ6255968.1"/>
    </source>
</evidence>
<dbReference type="Proteomes" id="UP001221413">
    <property type="component" value="Unassembled WGS sequence"/>
</dbReference>
<evidence type="ECO:0000256" key="1">
    <source>
        <dbReference type="SAM" id="MobiDB-lite"/>
    </source>
</evidence>
<dbReference type="AlphaFoldDB" id="A0AAD6NGQ4"/>
<feature type="region of interest" description="Disordered" evidence="1">
    <location>
        <begin position="71"/>
        <end position="141"/>
    </location>
</feature>
<feature type="region of interest" description="Disordered" evidence="1">
    <location>
        <begin position="1"/>
        <end position="41"/>
    </location>
</feature>
<comment type="caution">
    <text evidence="2">The sequence shown here is derived from an EMBL/GenBank/DDBJ whole genome shotgun (WGS) entry which is preliminary data.</text>
</comment>
<name>A0AAD6NGQ4_DREDA</name>
<reference evidence="2" key="1">
    <citation type="submission" date="2023-01" db="EMBL/GenBank/DDBJ databases">
        <title>The chitinases involved in constricting ring structure development in the nematode-trapping fungus Drechslerella dactyloides.</title>
        <authorList>
            <person name="Wang R."/>
            <person name="Zhang L."/>
            <person name="Tang P."/>
            <person name="Li S."/>
            <person name="Liang L."/>
        </authorList>
    </citation>
    <scope>NUCLEOTIDE SEQUENCE</scope>
    <source>
        <strain evidence="2">YMF1.00031</strain>
    </source>
</reference>
<sequence>MENNTKLPAGSKGPHIPPPPPRTFSHSILPEPSDKSIKRQLSTVVRRLSTTAKRGVTRLSLVRAKTFKKVTNTNISAVEDEHHGPSSHRRPHVVYDSPDAPPPPRPAGEGGSSVENEKLGVRDRMGGRGVRVISQRLTKKD</sequence>
<evidence type="ECO:0000313" key="3">
    <source>
        <dbReference type="Proteomes" id="UP001221413"/>
    </source>
</evidence>